<feature type="non-terminal residue" evidence="1">
    <location>
        <position position="217"/>
    </location>
</feature>
<evidence type="ECO:0000313" key="1">
    <source>
        <dbReference type="EMBL" id="MQL76882.1"/>
    </source>
</evidence>
<comment type="caution">
    <text evidence="1">The sequence shown here is derived from an EMBL/GenBank/DDBJ whole genome shotgun (WGS) entry which is preliminary data.</text>
</comment>
<gene>
    <name evidence="1" type="ORF">Taro_009270</name>
</gene>
<reference evidence="1" key="1">
    <citation type="submission" date="2017-07" db="EMBL/GenBank/DDBJ databases">
        <title>Taro Niue Genome Assembly and Annotation.</title>
        <authorList>
            <person name="Atibalentja N."/>
            <person name="Keating K."/>
            <person name="Fields C.J."/>
        </authorList>
    </citation>
    <scope>NUCLEOTIDE SEQUENCE</scope>
    <source>
        <strain evidence="1">Niue_2</strain>
        <tissue evidence="1">Leaf</tissue>
    </source>
</reference>
<evidence type="ECO:0000313" key="2">
    <source>
        <dbReference type="Proteomes" id="UP000652761"/>
    </source>
</evidence>
<sequence length="217" mass="25149">KKELWSPRRIPVYSSLSLAFLRACQTVCEKHTDLFYEGYRVKTRQPRIFHFIFLRTLAFSRRLEWSCTAPFSTDRSRCFIYIEYETRIPSMRNGVCATVGQHCLYARRLVTPEDLNMCLNVCRFMTPENLNMCPYVCRFMTPENLNMCLNVCHFMTPEDLNINARSHMTTCGVFSRTNEAQEGPNAEDRSPKDAKDFLPSTCGLFKLAHGHPFSTVG</sequence>
<dbReference type="AlphaFoldDB" id="A0A843TVZ0"/>
<accession>A0A843TVZ0</accession>
<dbReference type="Proteomes" id="UP000652761">
    <property type="component" value="Unassembled WGS sequence"/>
</dbReference>
<keyword evidence="2" id="KW-1185">Reference proteome</keyword>
<dbReference type="EMBL" id="NMUH01000321">
    <property type="protein sequence ID" value="MQL76882.1"/>
    <property type="molecule type" value="Genomic_DNA"/>
</dbReference>
<organism evidence="1 2">
    <name type="scientific">Colocasia esculenta</name>
    <name type="common">Wild taro</name>
    <name type="synonym">Arum esculentum</name>
    <dbReference type="NCBI Taxonomy" id="4460"/>
    <lineage>
        <taxon>Eukaryota</taxon>
        <taxon>Viridiplantae</taxon>
        <taxon>Streptophyta</taxon>
        <taxon>Embryophyta</taxon>
        <taxon>Tracheophyta</taxon>
        <taxon>Spermatophyta</taxon>
        <taxon>Magnoliopsida</taxon>
        <taxon>Liliopsida</taxon>
        <taxon>Araceae</taxon>
        <taxon>Aroideae</taxon>
        <taxon>Colocasieae</taxon>
        <taxon>Colocasia</taxon>
    </lineage>
</organism>
<name>A0A843TVZ0_COLES</name>
<proteinExistence type="predicted"/>
<protein>
    <submittedName>
        <fullName evidence="1">Uncharacterized protein</fullName>
    </submittedName>
</protein>